<dbReference type="RefSeq" id="WP_107150122.1">
    <property type="nucleotide sequence ID" value="NZ_PYUC01000003.1"/>
</dbReference>
<protein>
    <submittedName>
        <fullName evidence="2">Uncharacterized protein</fullName>
    </submittedName>
</protein>
<keyword evidence="1" id="KW-0732">Signal</keyword>
<dbReference type="AlphaFoldDB" id="A0A2T3XYQ5"/>
<evidence type="ECO:0000313" key="2">
    <source>
        <dbReference type="EMBL" id="PTB21621.1"/>
    </source>
</evidence>
<evidence type="ECO:0000256" key="1">
    <source>
        <dbReference type="SAM" id="SignalP"/>
    </source>
</evidence>
<evidence type="ECO:0000313" key="3">
    <source>
        <dbReference type="Proteomes" id="UP000240638"/>
    </source>
</evidence>
<accession>A0A2T3XYQ5</accession>
<feature type="signal peptide" evidence="1">
    <location>
        <begin position="1"/>
        <end position="24"/>
    </location>
</feature>
<feature type="chain" id="PRO_5015400730" evidence="1">
    <location>
        <begin position="25"/>
        <end position="161"/>
    </location>
</feature>
<proteinExistence type="predicted"/>
<dbReference type="Proteomes" id="UP000240638">
    <property type="component" value="Unassembled WGS sequence"/>
</dbReference>
<dbReference type="EMBL" id="PYUC01000003">
    <property type="protein sequence ID" value="PTB21621.1"/>
    <property type="molecule type" value="Genomic_DNA"/>
</dbReference>
<comment type="caution">
    <text evidence="2">The sequence shown here is derived from an EMBL/GenBank/DDBJ whole genome shotgun (WGS) entry which is preliminary data.</text>
</comment>
<organism evidence="2 3">
    <name type="scientific">Trinickia symbiotica</name>
    <dbReference type="NCBI Taxonomy" id="863227"/>
    <lineage>
        <taxon>Bacteria</taxon>
        <taxon>Pseudomonadati</taxon>
        <taxon>Pseudomonadota</taxon>
        <taxon>Betaproteobacteria</taxon>
        <taxon>Burkholderiales</taxon>
        <taxon>Burkholderiaceae</taxon>
        <taxon>Trinickia</taxon>
    </lineage>
</organism>
<gene>
    <name evidence="2" type="ORF">C9I57_08310</name>
</gene>
<name>A0A2T3XYQ5_9BURK</name>
<reference evidence="2 3" key="1">
    <citation type="submission" date="2018-03" db="EMBL/GenBank/DDBJ databases">
        <title>Whole genome analyses suggest that Burkholderia sensu lato contains two further novel genera in the rhizoxinica-symbiotica group Mycetohabitans gen. nov., and Trinickia gen. nov.: implications for the evolution of diazotrophy and nodulation in the Burkholderiaceae.</title>
        <authorList>
            <person name="Estrada De Los Santos P."/>
            <person name="Palmer M."/>
            <person name="Chavez-Ramirez B."/>
            <person name="Steenkamp E.T."/>
            <person name="Hirsch A.M."/>
            <person name="Manyaka P."/>
            <person name="Maluk M."/>
            <person name="Lafos M."/>
            <person name="Crook M."/>
            <person name="Gross E."/>
            <person name="Simon M.F."/>
            <person name="Bueno Dos Reis Junior F."/>
            <person name="Poole P.S."/>
            <person name="Venter S.N."/>
            <person name="James E.K."/>
        </authorList>
    </citation>
    <scope>NUCLEOTIDE SEQUENCE [LARGE SCALE GENOMIC DNA]</scope>
    <source>
        <strain evidence="2 3">JPY-366</strain>
    </source>
</reference>
<sequence length="161" mass="16609">MKLTTSLIAAAASAAAFAAMPCHAASTAQVAHYEKQVERVATKECDGDTGDGVATSAYSGNLTGVGPVTVVSAMSNGCAGGQAPRTWLWVFLPDGSGSQANQPPNSVESIGFDSDQIVVKSLEVGQEDSPNFPSHLTQLVYKIVGRKLALSGSKLLAIKKE</sequence>